<evidence type="ECO:0000313" key="1">
    <source>
        <dbReference type="EMBL" id="KAH7935986.1"/>
    </source>
</evidence>
<name>A0A9D4SNS3_RHISA</name>
<evidence type="ECO:0000313" key="2">
    <source>
        <dbReference type="Proteomes" id="UP000821837"/>
    </source>
</evidence>
<proteinExistence type="predicted"/>
<comment type="caution">
    <text evidence="1">The sequence shown here is derived from an EMBL/GenBank/DDBJ whole genome shotgun (WGS) entry which is preliminary data.</text>
</comment>
<sequence>MKADRQRPTREVALTTNTPDVDKHLLHLWDDRRGLLRRWKRQKHNKKLGLKIAAVTGEAEEYATELSRRN</sequence>
<gene>
    <name evidence="1" type="ORF">HPB52_016226</name>
</gene>
<dbReference type="EMBL" id="JABSTV010001255">
    <property type="protein sequence ID" value="KAH7935986.1"/>
    <property type="molecule type" value="Genomic_DNA"/>
</dbReference>
<reference evidence="1" key="2">
    <citation type="submission" date="2021-09" db="EMBL/GenBank/DDBJ databases">
        <authorList>
            <person name="Jia N."/>
            <person name="Wang J."/>
            <person name="Shi W."/>
            <person name="Du L."/>
            <person name="Sun Y."/>
            <person name="Zhan W."/>
            <person name="Jiang J."/>
            <person name="Wang Q."/>
            <person name="Zhang B."/>
            <person name="Ji P."/>
            <person name="Sakyi L.B."/>
            <person name="Cui X."/>
            <person name="Yuan T."/>
            <person name="Jiang B."/>
            <person name="Yang W."/>
            <person name="Lam T.T.-Y."/>
            <person name="Chang Q."/>
            <person name="Ding S."/>
            <person name="Wang X."/>
            <person name="Zhu J."/>
            <person name="Ruan X."/>
            <person name="Zhao L."/>
            <person name="Wei J."/>
            <person name="Que T."/>
            <person name="Du C."/>
            <person name="Cheng J."/>
            <person name="Dai P."/>
            <person name="Han X."/>
            <person name="Huang E."/>
            <person name="Gao Y."/>
            <person name="Liu J."/>
            <person name="Shao H."/>
            <person name="Ye R."/>
            <person name="Li L."/>
            <person name="Wei W."/>
            <person name="Wang X."/>
            <person name="Wang C."/>
            <person name="Huo Q."/>
            <person name="Li W."/>
            <person name="Guo W."/>
            <person name="Chen H."/>
            <person name="Chen S."/>
            <person name="Zhou L."/>
            <person name="Zhou L."/>
            <person name="Ni X."/>
            <person name="Tian J."/>
            <person name="Zhou Y."/>
            <person name="Sheng Y."/>
            <person name="Liu T."/>
            <person name="Pan Y."/>
            <person name="Xia L."/>
            <person name="Li J."/>
            <person name="Zhao F."/>
            <person name="Cao W."/>
        </authorList>
    </citation>
    <scope>NUCLEOTIDE SEQUENCE</scope>
    <source>
        <strain evidence="1">Rsan-2018</strain>
        <tissue evidence="1">Larvae</tissue>
    </source>
</reference>
<protein>
    <submittedName>
        <fullName evidence="1">Uncharacterized protein</fullName>
    </submittedName>
</protein>
<dbReference type="AlphaFoldDB" id="A0A9D4SNS3"/>
<organism evidence="1 2">
    <name type="scientific">Rhipicephalus sanguineus</name>
    <name type="common">Brown dog tick</name>
    <name type="synonym">Ixodes sanguineus</name>
    <dbReference type="NCBI Taxonomy" id="34632"/>
    <lineage>
        <taxon>Eukaryota</taxon>
        <taxon>Metazoa</taxon>
        <taxon>Ecdysozoa</taxon>
        <taxon>Arthropoda</taxon>
        <taxon>Chelicerata</taxon>
        <taxon>Arachnida</taxon>
        <taxon>Acari</taxon>
        <taxon>Parasitiformes</taxon>
        <taxon>Ixodida</taxon>
        <taxon>Ixodoidea</taxon>
        <taxon>Ixodidae</taxon>
        <taxon>Rhipicephalinae</taxon>
        <taxon>Rhipicephalus</taxon>
        <taxon>Rhipicephalus</taxon>
    </lineage>
</organism>
<accession>A0A9D4SNS3</accession>
<dbReference type="Proteomes" id="UP000821837">
    <property type="component" value="Unassembled WGS sequence"/>
</dbReference>
<keyword evidence="2" id="KW-1185">Reference proteome</keyword>
<reference evidence="1" key="1">
    <citation type="journal article" date="2020" name="Cell">
        <title>Large-Scale Comparative Analyses of Tick Genomes Elucidate Their Genetic Diversity and Vector Capacities.</title>
        <authorList>
            <consortium name="Tick Genome and Microbiome Consortium (TIGMIC)"/>
            <person name="Jia N."/>
            <person name="Wang J."/>
            <person name="Shi W."/>
            <person name="Du L."/>
            <person name="Sun Y."/>
            <person name="Zhan W."/>
            <person name="Jiang J.F."/>
            <person name="Wang Q."/>
            <person name="Zhang B."/>
            <person name="Ji P."/>
            <person name="Bell-Sakyi L."/>
            <person name="Cui X.M."/>
            <person name="Yuan T.T."/>
            <person name="Jiang B.G."/>
            <person name="Yang W.F."/>
            <person name="Lam T.T."/>
            <person name="Chang Q.C."/>
            <person name="Ding S.J."/>
            <person name="Wang X.J."/>
            <person name="Zhu J.G."/>
            <person name="Ruan X.D."/>
            <person name="Zhao L."/>
            <person name="Wei J.T."/>
            <person name="Ye R.Z."/>
            <person name="Que T.C."/>
            <person name="Du C.H."/>
            <person name="Zhou Y.H."/>
            <person name="Cheng J.X."/>
            <person name="Dai P.F."/>
            <person name="Guo W.B."/>
            <person name="Han X.H."/>
            <person name="Huang E.J."/>
            <person name="Li L.F."/>
            <person name="Wei W."/>
            <person name="Gao Y.C."/>
            <person name="Liu J.Z."/>
            <person name="Shao H.Z."/>
            <person name="Wang X."/>
            <person name="Wang C.C."/>
            <person name="Yang T.C."/>
            <person name="Huo Q.B."/>
            <person name="Li W."/>
            <person name="Chen H.Y."/>
            <person name="Chen S.E."/>
            <person name="Zhou L.G."/>
            <person name="Ni X.B."/>
            <person name="Tian J.H."/>
            <person name="Sheng Y."/>
            <person name="Liu T."/>
            <person name="Pan Y.S."/>
            <person name="Xia L.Y."/>
            <person name="Li J."/>
            <person name="Zhao F."/>
            <person name="Cao W.C."/>
        </authorList>
    </citation>
    <scope>NUCLEOTIDE SEQUENCE</scope>
    <source>
        <strain evidence="1">Rsan-2018</strain>
    </source>
</reference>